<dbReference type="InterPro" id="IPR001258">
    <property type="entry name" value="NHL_repeat"/>
</dbReference>
<reference evidence="5" key="1">
    <citation type="submission" date="2022-06" db="EMBL/GenBank/DDBJ databases">
        <title>Leptospira isolates from biofilms formed at urban environments.</title>
        <authorList>
            <person name="Ribeiro P.S."/>
            <person name="Sousa T."/>
            <person name="Carvalho N."/>
            <person name="Aburjaile F."/>
            <person name="Neves F."/>
            <person name="Oliveira D."/>
            <person name="Blanco L."/>
            <person name="Lima J."/>
            <person name="Costa F."/>
            <person name="Brenig B."/>
            <person name="Soares S."/>
            <person name="Ramos R."/>
            <person name="Goes-Neto A."/>
            <person name="Matiuzzi M."/>
            <person name="Azevedo V."/>
            <person name="Ristow P."/>
        </authorList>
    </citation>
    <scope>NUCLEOTIDE SEQUENCE</scope>
    <source>
        <strain evidence="5">VSF7</strain>
    </source>
</reference>
<keyword evidence="1" id="KW-0677">Repeat</keyword>
<feature type="signal peptide" evidence="3">
    <location>
        <begin position="1"/>
        <end position="20"/>
    </location>
</feature>
<feature type="domain" description="Teneurin NHL" evidence="4">
    <location>
        <begin position="227"/>
        <end position="273"/>
    </location>
</feature>
<feature type="domain" description="Teneurin NHL" evidence="4">
    <location>
        <begin position="172"/>
        <end position="220"/>
    </location>
</feature>
<evidence type="ECO:0000313" key="5">
    <source>
        <dbReference type="EMBL" id="MCW7515650.1"/>
    </source>
</evidence>
<dbReference type="Gene3D" id="2.120.10.30">
    <property type="entry name" value="TolB, C-terminal domain"/>
    <property type="match status" value="3"/>
</dbReference>
<organism evidence="5 6">
    <name type="scientific">Leptospira levettii</name>
    <dbReference type="NCBI Taxonomy" id="2023178"/>
    <lineage>
        <taxon>Bacteria</taxon>
        <taxon>Pseudomonadati</taxon>
        <taxon>Spirochaetota</taxon>
        <taxon>Spirochaetia</taxon>
        <taxon>Leptospirales</taxon>
        <taxon>Leptospiraceae</taxon>
        <taxon>Leptospira</taxon>
    </lineage>
</organism>
<proteinExistence type="predicted"/>
<dbReference type="EMBL" id="JAMQQD010000003">
    <property type="protein sequence ID" value="MCW7515650.1"/>
    <property type="molecule type" value="Genomic_DNA"/>
</dbReference>
<dbReference type="Pfam" id="PF25021">
    <property type="entry name" value="TEN_NHL"/>
    <property type="match status" value="2"/>
</dbReference>
<dbReference type="CDD" id="cd14953">
    <property type="entry name" value="NHL_like_1"/>
    <property type="match status" value="1"/>
</dbReference>
<keyword evidence="3" id="KW-0732">Signal</keyword>
<dbReference type="RefSeq" id="WP_265356122.1">
    <property type="nucleotide sequence ID" value="NZ_JAMQPS010000002.1"/>
</dbReference>
<dbReference type="PANTHER" id="PTHR13833">
    <property type="match status" value="1"/>
</dbReference>
<dbReference type="PROSITE" id="PS51125">
    <property type="entry name" value="NHL"/>
    <property type="match status" value="2"/>
</dbReference>
<evidence type="ECO:0000256" key="1">
    <source>
        <dbReference type="ARBA" id="ARBA00022737"/>
    </source>
</evidence>
<sequence>MKHKILITLLLSLFISNCKAKDSNDDLTTFLFLQLATQPTSTAVVSTFAGQSTSGLLDGTGTAAKFKNPNGIAFDSAWNMYVADTGNHCIRKITSAGVVTVFAGSDTGVSGLTNATGTAARFNEPFGIVVDSAGNVYVGDSINMVIRKITSAGVVTTLAGGNGGIGAVDGTGAAAKFDQPQGLAIDSAGDIYVADSQNDAIRKVTSAGVVTTIAGSTTSVSGFVDGTGTSARFTQPRGIAIDSAGNLYIGDTNNNAIRKINSAGVVTTLAGSSIGLSGYVNASGTAARFTQPIGITLDSSGNLYVSDSTNSAIRKVTSAGVVTSIAGAITRISGFVDGIGFNSRFNQPYGIATDSNGNLFVGDYGNNAIRKIVP</sequence>
<dbReference type="InterPro" id="IPR056822">
    <property type="entry name" value="TEN_NHL"/>
</dbReference>
<name>A0AAW5VBH9_9LEPT</name>
<evidence type="ECO:0000256" key="3">
    <source>
        <dbReference type="SAM" id="SignalP"/>
    </source>
</evidence>
<dbReference type="AlphaFoldDB" id="A0AAW5VBH9"/>
<dbReference type="InterPro" id="IPR011042">
    <property type="entry name" value="6-blade_b-propeller_TolB-like"/>
</dbReference>
<dbReference type="PANTHER" id="PTHR13833:SF71">
    <property type="entry name" value="NHL DOMAIN-CONTAINING PROTEIN"/>
    <property type="match status" value="1"/>
</dbReference>
<dbReference type="Proteomes" id="UP001209694">
    <property type="component" value="Unassembled WGS sequence"/>
</dbReference>
<evidence type="ECO:0000256" key="2">
    <source>
        <dbReference type="PROSITE-ProRule" id="PRU00504"/>
    </source>
</evidence>
<evidence type="ECO:0000259" key="4">
    <source>
        <dbReference type="Pfam" id="PF25021"/>
    </source>
</evidence>
<dbReference type="SUPFAM" id="SSF101898">
    <property type="entry name" value="NHL repeat"/>
    <property type="match status" value="1"/>
</dbReference>
<dbReference type="Pfam" id="PF01436">
    <property type="entry name" value="NHL"/>
    <property type="match status" value="3"/>
</dbReference>
<feature type="repeat" description="NHL" evidence="2">
    <location>
        <begin position="168"/>
        <end position="207"/>
    </location>
</feature>
<feature type="repeat" description="NHL" evidence="2">
    <location>
        <begin position="221"/>
        <end position="263"/>
    </location>
</feature>
<accession>A0AAW5VBH9</accession>
<gene>
    <name evidence="5" type="ORF">ND810_10840</name>
</gene>
<evidence type="ECO:0000313" key="6">
    <source>
        <dbReference type="Proteomes" id="UP001209694"/>
    </source>
</evidence>
<comment type="caution">
    <text evidence="5">The sequence shown here is derived from an EMBL/GenBank/DDBJ whole genome shotgun (WGS) entry which is preliminary data.</text>
</comment>
<protein>
    <submittedName>
        <fullName evidence="5">NHL repeat-containing protein</fullName>
    </submittedName>
</protein>
<feature type="chain" id="PRO_5043789892" evidence="3">
    <location>
        <begin position="21"/>
        <end position="374"/>
    </location>
</feature>